<comment type="caution">
    <text evidence="1">The sequence shown here is derived from an EMBL/GenBank/DDBJ whole genome shotgun (WGS) entry which is preliminary data.</text>
</comment>
<dbReference type="Proteomes" id="UP000036027">
    <property type="component" value="Unassembled WGS sequence"/>
</dbReference>
<reference evidence="1 2" key="1">
    <citation type="submission" date="2014-11" db="EMBL/GenBank/DDBJ databases">
        <title>Genome of a novel goose pathogen.</title>
        <authorList>
            <person name="Hansen C.M."/>
            <person name="Hueffer K."/>
            <person name="Choi S.C."/>
        </authorList>
    </citation>
    <scope>NUCLEOTIDE SEQUENCE [LARGE SCALE GENOMIC DNA]</scope>
    <source>
        <strain evidence="1 2">KH1503</strain>
    </source>
</reference>
<evidence type="ECO:0000313" key="1">
    <source>
        <dbReference type="EMBL" id="KLT72314.1"/>
    </source>
</evidence>
<protein>
    <submittedName>
        <fullName evidence="1">Uncharacterized protein</fullName>
    </submittedName>
</protein>
<proteinExistence type="predicted"/>
<name>A0A0J0YQA3_9NEIS</name>
<keyword evidence="2" id="KW-1185">Reference proteome</keyword>
<dbReference type="AlphaFoldDB" id="A0A0J0YQA3"/>
<evidence type="ECO:0000313" key="2">
    <source>
        <dbReference type="Proteomes" id="UP000036027"/>
    </source>
</evidence>
<sequence length="126" mass="15126">MIYADINIQFKQSKYSSNNLYAIYMRNIIVYLICKINTLPVHLSRKPFFPENLPFKILQCQNHKTRQNKAFQIYTQKLWITLWTACGILGFFPRNQALHQYCTKIKPKQILYNFHIVIYFKKLSSN</sequence>
<gene>
    <name evidence="1" type="ORF">PL75_08600</name>
</gene>
<organism evidence="1 2">
    <name type="scientific">Neisseria arctica</name>
    <dbReference type="NCBI Taxonomy" id="1470200"/>
    <lineage>
        <taxon>Bacteria</taxon>
        <taxon>Pseudomonadati</taxon>
        <taxon>Pseudomonadota</taxon>
        <taxon>Betaproteobacteria</taxon>
        <taxon>Neisseriales</taxon>
        <taxon>Neisseriaceae</taxon>
        <taxon>Neisseria</taxon>
    </lineage>
</organism>
<dbReference type="STRING" id="1470200.PL75_08600"/>
<dbReference type="PATRIC" id="fig|1470200.3.peg.657"/>
<dbReference type="EMBL" id="JTDO01000014">
    <property type="protein sequence ID" value="KLT72314.1"/>
    <property type="molecule type" value="Genomic_DNA"/>
</dbReference>
<accession>A0A0J0YQA3</accession>